<dbReference type="RefSeq" id="WP_129151457.1">
    <property type="nucleotide sequence ID" value="NZ_JBHSDO010000011.1"/>
</dbReference>
<dbReference type="EMBL" id="PYAL01000004">
    <property type="protein sequence ID" value="RXN88091.1"/>
    <property type="molecule type" value="Genomic_DNA"/>
</dbReference>
<dbReference type="Pfam" id="PF06884">
    <property type="entry name" value="DUF1264"/>
    <property type="match status" value="1"/>
</dbReference>
<feature type="chain" id="PRO_5020599818" evidence="1">
    <location>
        <begin position="35"/>
        <end position="262"/>
    </location>
</feature>
<evidence type="ECO:0000313" key="3">
    <source>
        <dbReference type="Proteomes" id="UP000290849"/>
    </source>
</evidence>
<dbReference type="OrthoDB" id="254168at2"/>
<dbReference type="AlphaFoldDB" id="A0A4Q1HJ56"/>
<dbReference type="InterPro" id="IPR010686">
    <property type="entry name" value="OBAP-like"/>
</dbReference>
<keyword evidence="3" id="KW-1185">Reference proteome</keyword>
<gene>
    <name evidence="2" type="ORF">C7R54_16110</name>
</gene>
<reference evidence="2 3" key="1">
    <citation type="journal article" date="2017" name="Int. J. Syst. Evol. Microbiol.">
        <title>Achromobacter aloeverae sp. nov., isolated from the root of Aloe vera (L.) Burm.f.</title>
        <authorList>
            <person name="Kuncharoen N."/>
            <person name="Muramatsu Y."/>
            <person name="Shibata C."/>
            <person name="Kamakura Y."/>
            <person name="Nakagawa Y."/>
            <person name="Tanasupawat S."/>
        </authorList>
    </citation>
    <scope>NUCLEOTIDE SEQUENCE [LARGE SCALE GENOMIC DNA]</scope>
    <source>
        <strain evidence="2 3">AVA-1</strain>
    </source>
</reference>
<protein>
    <submittedName>
        <fullName evidence="2">DUF1264 domain-containing protein</fullName>
    </submittedName>
</protein>
<keyword evidence="1" id="KW-0732">Signal</keyword>
<dbReference type="PANTHER" id="PTHR31360:SF0">
    <property type="entry name" value="OIL BODY-ASSOCIATED PROTEIN 1B"/>
    <property type="match status" value="1"/>
</dbReference>
<comment type="caution">
    <text evidence="2">The sequence shown here is derived from an EMBL/GenBank/DDBJ whole genome shotgun (WGS) entry which is preliminary data.</text>
</comment>
<evidence type="ECO:0000256" key="1">
    <source>
        <dbReference type="SAM" id="SignalP"/>
    </source>
</evidence>
<feature type="signal peptide" evidence="1">
    <location>
        <begin position="1"/>
        <end position="34"/>
    </location>
</feature>
<accession>A0A4Q1HJ56</accession>
<proteinExistence type="predicted"/>
<dbReference type="Proteomes" id="UP000290849">
    <property type="component" value="Unassembled WGS sequence"/>
</dbReference>
<sequence>MKNPRCNCRRAFNLSLLKGAILPVTGFLAHEANAAEDAGSPVAGTGRSAKSHLLDAGAGVLQSKPTLDAMNAYLNGFHFYADDMNRQVEAHHFCTHLTEDFHQCVIFDSNAKDARLIGIEYIVSERLFLSLPEEEKKLWHSHAYEVKSGELIAPGIPDVAEHALMQDLVSTYGKTWHTWQVDQGHQLPLGIPQLMMGFTRDGQVDAALVQARDDRLKLSTSEQRKNRGDIATPAVAQGANAWERGKTIQLQASEVSVKNLKP</sequence>
<name>A0A4Q1HJ56_9BURK</name>
<evidence type="ECO:0000313" key="2">
    <source>
        <dbReference type="EMBL" id="RXN88091.1"/>
    </source>
</evidence>
<organism evidence="2 3">
    <name type="scientific">Achromobacter aloeverae</name>
    <dbReference type="NCBI Taxonomy" id="1750518"/>
    <lineage>
        <taxon>Bacteria</taxon>
        <taxon>Pseudomonadati</taxon>
        <taxon>Pseudomonadota</taxon>
        <taxon>Betaproteobacteria</taxon>
        <taxon>Burkholderiales</taxon>
        <taxon>Alcaligenaceae</taxon>
        <taxon>Achromobacter</taxon>
    </lineage>
</organism>
<dbReference type="PANTHER" id="PTHR31360">
    <property type="match status" value="1"/>
</dbReference>